<dbReference type="Gene3D" id="3.10.290.10">
    <property type="entry name" value="RNA-binding S4 domain"/>
    <property type="match status" value="1"/>
</dbReference>
<protein>
    <recommendedName>
        <fullName evidence="5">Pseudouridine synthase</fullName>
        <ecNumber evidence="5">5.4.99.-</ecNumber>
    </recommendedName>
</protein>
<evidence type="ECO:0000256" key="3">
    <source>
        <dbReference type="ARBA" id="ARBA00023235"/>
    </source>
</evidence>
<accession>A0A2M9Y0T8</accession>
<dbReference type="GO" id="GO:0005829">
    <property type="term" value="C:cytosol"/>
    <property type="evidence" value="ECO:0007669"/>
    <property type="project" value="UniProtKB-ARBA"/>
</dbReference>
<dbReference type="GO" id="GO:0120159">
    <property type="term" value="F:rRNA pseudouridine synthase activity"/>
    <property type="evidence" value="ECO:0007669"/>
    <property type="project" value="UniProtKB-ARBA"/>
</dbReference>
<dbReference type="CDD" id="cd02553">
    <property type="entry name" value="PseudoU_synth_RsuA"/>
    <property type="match status" value="1"/>
</dbReference>
<evidence type="ECO:0000313" key="8">
    <source>
        <dbReference type="Proteomes" id="UP000297891"/>
    </source>
</evidence>
<dbReference type="InterPro" id="IPR006145">
    <property type="entry name" value="PsdUridine_synth_RsuA/RluA"/>
</dbReference>
<feature type="domain" description="RNA-binding S4" evidence="6">
    <location>
        <begin position="4"/>
        <end position="62"/>
    </location>
</feature>
<dbReference type="PROSITE" id="PS01149">
    <property type="entry name" value="PSI_RSU"/>
    <property type="match status" value="1"/>
</dbReference>
<keyword evidence="2 4" id="KW-0694">RNA-binding</keyword>
<dbReference type="InterPro" id="IPR018496">
    <property type="entry name" value="PsdUridine_synth_RsuA/RluB_CS"/>
</dbReference>
<sequence length="243" mass="28047">MTKDRLDKVLGNFGLGSRSDVKKEIHQGLVKVNGVVVKDPGFKVSLADEIVYYEETLIRKEFYYFMMNKAPDCITATEDPREKTVMDYLSERHRNMNLFPVGRLDKETEGLLLFTTDGTLGHYYTSPKHFVEKEYYAEISDSVTNEDILAFEKGVVLDDGYQTLPAKLAIPNLDFPNVVTVWLKEGKYRQIRRMFQSLGKEVTYLKRMKMGTLELDPSLPLGKYRELTIDEEVLLKQKTPIIQ</sequence>
<dbReference type="InterPro" id="IPR036986">
    <property type="entry name" value="S4_RNA-bd_sf"/>
</dbReference>
<dbReference type="Gene3D" id="3.30.70.580">
    <property type="entry name" value="Pseudouridine synthase I, catalytic domain, N-terminal subdomain"/>
    <property type="match status" value="1"/>
</dbReference>
<keyword evidence="8" id="KW-1185">Reference proteome</keyword>
<dbReference type="CDD" id="cd00165">
    <property type="entry name" value="S4"/>
    <property type="match status" value="1"/>
</dbReference>
<evidence type="ECO:0000256" key="1">
    <source>
        <dbReference type="ARBA" id="ARBA00008348"/>
    </source>
</evidence>
<dbReference type="OrthoDB" id="9807213at2"/>
<dbReference type="InterPro" id="IPR042092">
    <property type="entry name" value="PsdUridine_s_RsuA/RluB/E/F_cat"/>
</dbReference>
<comment type="caution">
    <text evidence="7">The sequence shown here is derived from an EMBL/GenBank/DDBJ whole genome shotgun (WGS) entry which is preliminary data.</text>
</comment>
<dbReference type="GO" id="GO:0000455">
    <property type="term" value="P:enzyme-directed rRNA pseudouridine synthesis"/>
    <property type="evidence" value="ECO:0007669"/>
    <property type="project" value="UniProtKB-ARBA"/>
</dbReference>
<dbReference type="GO" id="GO:0003723">
    <property type="term" value="F:RNA binding"/>
    <property type="evidence" value="ECO:0007669"/>
    <property type="project" value="UniProtKB-KW"/>
</dbReference>
<reference evidence="7" key="1">
    <citation type="journal article" date="2019" name="PLoS Negl. Trop. Dis.">
        <title>Revisiting the worldwide diversity of Leptospira species in the environment.</title>
        <authorList>
            <person name="Vincent A.T."/>
            <person name="Schiettekatte O."/>
            <person name="Bourhy P."/>
            <person name="Veyrier F.J."/>
            <person name="Picardeau M."/>
        </authorList>
    </citation>
    <scope>NUCLEOTIDE SEQUENCE [LARGE SCALE GENOMIC DNA]</scope>
    <source>
        <strain evidence="7">201800277</strain>
    </source>
</reference>
<dbReference type="NCBIfam" id="TIGR00093">
    <property type="entry name" value="pseudouridine synthase"/>
    <property type="match status" value="1"/>
</dbReference>
<evidence type="ECO:0000256" key="5">
    <source>
        <dbReference type="RuleBase" id="RU003887"/>
    </source>
</evidence>
<dbReference type="InterPro" id="IPR020094">
    <property type="entry name" value="TruA/RsuA/RluB/E/F_N"/>
</dbReference>
<dbReference type="PANTHER" id="PTHR47683:SF4">
    <property type="entry name" value="PSEUDOURIDINE SYNTHASE"/>
    <property type="match status" value="1"/>
</dbReference>
<gene>
    <name evidence="7" type="ORF">EHQ30_11165</name>
</gene>
<dbReference type="SUPFAM" id="SSF55174">
    <property type="entry name" value="Alpha-L RNA-binding motif"/>
    <property type="match status" value="1"/>
</dbReference>
<comment type="similarity">
    <text evidence="1 5">Belongs to the pseudouridine synthase RsuA family.</text>
</comment>
<dbReference type="PANTHER" id="PTHR47683">
    <property type="entry name" value="PSEUDOURIDINE SYNTHASE FAMILY PROTEIN-RELATED"/>
    <property type="match status" value="1"/>
</dbReference>
<keyword evidence="3 5" id="KW-0413">Isomerase</keyword>
<name>A0A2M9Y0T8_9LEPT</name>
<dbReference type="Proteomes" id="UP000297891">
    <property type="component" value="Unassembled WGS sequence"/>
</dbReference>
<dbReference type="SMART" id="SM00363">
    <property type="entry name" value="S4"/>
    <property type="match status" value="1"/>
</dbReference>
<dbReference type="InterPro" id="IPR000748">
    <property type="entry name" value="PsdUridine_synth_RsuA/RluB/E/F"/>
</dbReference>
<evidence type="ECO:0000256" key="2">
    <source>
        <dbReference type="ARBA" id="ARBA00022884"/>
    </source>
</evidence>
<dbReference type="InterPro" id="IPR002942">
    <property type="entry name" value="S4_RNA-bd"/>
</dbReference>
<dbReference type="EC" id="5.4.99.-" evidence="5"/>
<dbReference type="InterPro" id="IPR020103">
    <property type="entry name" value="PsdUridine_synth_cat_dom_sf"/>
</dbReference>
<dbReference type="FunFam" id="3.30.70.1560:FF:000001">
    <property type="entry name" value="Pseudouridine synthase"/>
    <property type="match status" value="1"/>
</dbReference>
<dbReference type="Gene3D" id="3.30.70.1560">
    <property type="entry name" value="Alpha-L RNA-binding motif"/>
    <property type="match status" value="1"/>
</dbReference>
<dbReference type="RefSeq" id="WP_100791245.1">
    <property type="nucleotide sequence ID" value="NZ_NPDQ01000005.1"/>
</dbReference>
<dbReference type="Pfam" id="PF01479">
    <property type="entry name" value="S4"/>
    <property type="match status" value="1"/>
</dbReference>
<proteinExistence type="inferred from homology"/>
<evidence type="ECO:0000256" key="4">
    <source>
        <dbReference type="PROSITE-ProRule" id="PRU00182"/>
    </source>
</evidence>
<dbReference type="PROSITE" id="PS50889">
    <property type="entry name" value="S4"/>
    <property type="match status" value="1"/>
</dbReference>
<evidence type="ECO:0000259" key="6">
    <source>
        <dbReference type="SMART" id="SM00363"/>
    </source>
</evidence>
<dbReference type="AlphaFoldDB" id="A0A2M9Y0T8"/>
<organism evidence="7 8">
    <name type="scientific">Leptospira brenneri</name>
    <dbReference type="NCBI Taxonomy" id="2023182"/>
    <lineage>
        <taxon>Bacteria</taxon>
        <taxon>Pseudomonadati</taxon>
        <taxon>Spirochaetota</taxon>
        <taxon>Spirochaetia</taxon>
        <taxon>Leptospirales</taxon>
        <taxon>Leptospiraceae</taxon>
        <taxon>Leptospira</taxon>
    </lineage>
</organism>
<dbReference type="SUPFAM" id="SSF55120">
    <property type="entry name" value="Pseudouridine synthase"/>
    <property type="match status" value="1"/>
</dbReference>
<dbReference type="Pfam" id="PF00849">
    <property type="entry name" value="PseudoU_synth_2"/>
    <property type="match status" value="1"/>
</dbReference>
<dbReference type="InterPro" id="IPR050343">
    <property type="entry name" value="RsuA_PseudoU_synthase"/>
</dbReference>
<evidence type="ECO:0000313" key="7">
    <source>
        <dbReference type="EMBL" id="TGK94044.1"/>
    </source>
</evidence>
<dbReference type="EMBL" id="RQFP01000004">
    <property type="protein sequence ID" value="TGK94044.1"/>
    <property type="molecule type" value="Genomic_DNA"/>
</dbReference>